<feature type="coiled-coil region" evidence="1">
    <location>
        <begin position="746"/>
        <end position="797"/>
    </location>
</feature>
<feature type="region of interest" description="Disordered" evidence="2">
    <location>
        <begin position="1114"/>
        <end position="1139"/>
    </location>
</feature>
<feature type="coiled-coil region" evidence="1">
    <location>
        <begin position="870"/>
        <end position="897"/>
    </location>
</feature>
<feature type="compositionally biased region" description="Basic and acidic residues" evidence="2">
    <location>
        <begin position="903"/>
        <end position="923"/>
    </location>
</feature>
<evidence type="ECO:0000313" key="4">
    <source>
        <dbReference type="EMBL" id="KAK7825274.1"/>
    </source>
</evidence>
<feature type="compositionally biased region" description="Basic and acidic residues" evidence="2">
    <location>
        <begin position="993"/>
        <end position="1005"/>
    </location>
</feature>
<feature type="compositionally biased region" description="Basic and acidic residues" evidence="2">
    <location>
        <begin position="1330"/>
        <end position="1340"/>
    </location>
</feature>
<dbReference type="InterPro" id="IPR036859">
    <property type="entry name" value="CAP-Gly_dom_sf"/>
</dbReference>
<protein>
    <recommendedName>
        <fullName evidence="3">CAP-Gly domain-containing protein</fullName>
    </recommendedName>
</protein>
<dbReference type="GO" id="GO:0008017">
    <property type="term" value="F:microtubule binding"/>
    <property type="evidence" value="ECO:0007669"/>
    <property type="project" value="InterPro"/>
</dbReference>
<feature type="region of interest" description="Disordered" evidence="2">
    <location>
        <begin position="903"/>
        <end position="1005"/>
    </location>
</feature>
<dbReference type="FunFam" id="2.30.30.190:FF:000010">
    <property type="entry name" value="centrosome-associated protein 350 isoform X2"/>
    <property type="match status" value="1"/>
</dbReference>
<keyword evidence="1" id="KW-0175">Coiled coil</keyword>
<feature type="compositionally biased region" description="Basic and acidic residues" evidence="2">
    <location>
        <begin position="283"/>
        <end position="295"/>
    </location>
</feature>
<dbReference type="InterPro" id="IPR000938">
    <property type="entry name" value="CAP-Gly_domain"/>
</dbReference>
<dbReference type="SMART" id="SM01052">
    <property type="entry name" value="CAP_GLY"/>
    <property type="match status" value="1"/>
</dbReference>
<feature type="compositionally biased region" description="Basic and acidic residues" evidence="2">
    <location>
        <begin position="661"/>
        <end position="677"/>
    </location>
</feature>
<feature type="region of interest" description="Disordered" evidence="2">
    <location>
        <begin position="1182"/>
        <end position="1268"/>
    </location>
</feature>
<organism evidence="4 5">
    <name type="scientific">Myodes glareolus</name>
    <name type="common">Bank vole</name>
    <name type="synonym">Clethrionomys glareolus</name>
    <dbReference type="NCBI Taxonomy" id="447135"/>
    <lineage>
        <taxon>Eukaryota</taxon>
        <taxon>Metazoa</taxon>
        <taxon>Chordata</taxon>
        <taxon>Craniata</taxon>
        <taxon>Vertebrata</taxon>
        <taxon>Euteleostomi</taxon>
        <taxon>Mammalia</taxon>
        <taxon>Eutheria</taxon>
        <taxon>Euarchontoglires</taxon>
        <taxon>Glires</taxon>
        <taxon>Rodentia</taxon>
        <taxon>Myomorpha</taxon>
        <taxon>Muroidea</taxon>
        <taxon>Cricetidae</taxon>
        <taxon>Arvicolinae</taxon>
        <taxon>Myodes</taxon>
    </lineage>
</organism>
<dbReference type="PROSITE" id="PS00845">
    <property type="entry name" value="CAP_GLY_1"/>
    <property type="match status" value="1"/>
</dbReference>
<feature type="domain" description="CAP-Gly" evidence="3">
    <location>
        <begin position="1498"/>
        <end position="1540"/>
    </location>
</feature>
<dbReference type="PANTHER" id="PTHR13958">
    <property type="entry name" value="CENTROSOME-ASSOCIATED PROTEIN 350"/>
    <property type="match status" value="1"/>
</dbReference>
<accession>A0AAW0JEK4</accession>
<dbReference type="GO" id="GO:0005813">
    <property type="term" value="C:centrosome"/>
    <property type="evidence" value="ECO:0007669"/>
    <property type="project" value="InterPro"/>
</dbReference>
<keyword evidence="5" id="KW-1185">Reference proteome</keyword>
<feature type="compositionally biased region" description="Basic and acidic residues" evidence="2">
    <location>
        <begin position="563"/>
        <end position="572"/>
    </location>
</feature>
<dbReference type="SUPFAM" id="SSF74924">
    <property type="entry name" value="Cap-Gly domain"/>
    <property type="match status" value="1"/>
</dbReference>
<feature type="compositionally biased region" description="Basic and acidic residues" evidence="2">
    <location>
        <begin position="587"/>
        <end position="607"/>
    </location>
</feature>
<feature type="compositionally biased region" description="Polar residues" evidence="2">
    <location>
        <begin position="531"/>
        <end position="541"/>
    </location>
</feature>
<feature type="region of interest" description="Disordered" evidence="2">
    <location>
        <begin position="1655"/>
        <end position="1691"/>
    </location>
</feature>
<feature type="region of interest" description="Disordered" evidence="2">
    <location>
        <begin position="272"/>
        <end position="304"/>
    </location>
</feature>
<feature type="compositionally biased region" description="Low complexity" evidence="2">
    <location>
        <begin position="88"/>
        <end position="97"/>
    </location>
</feature>
<evidence type="ECO:0000256" key="2">
    <source>
        <dbReference type="SAM" id="MobiDB-lite"/>
    </source>
</evidence>
<sequence length="2038" mass="229299">MLGTCVSHATFDDDLPGVGSLSEFKKLPEMIRPQSAISSFRMTSPSPKPGGLLAQLCKRQTDSSSSDIQACSQERAKRSLCSSIDSVSEGPLLSEGSLSEEEGGQDARPLLKVAELLKEKEFCAGERNSYEPIKEFQKEAEKFLPLLGHIGGTQSKGPWEELAKGSPHSVINIFTKSYQLYGKGFEDRGTSASRPLNATTTPLSSISYEDDFVSSPGSVTLTERKSTHESQRTMPAESLSMVFLVWTPPLSIPQGLRLLCLLVHLPRKERKEKRKRQNSSLIDEEKVPSDSERGSHQGKKLGTGSKLAVRDIEQTLDTESTLEELSGHSVSLNIIEVRILAFSESGSKRFSPAGLQHRMAAELSYLSAIEESVRQLSDVERVRGISLAQQESVSLAQIIKAQQQRHERDLALLKLKAEQEALECQRQLEETRSKTAQAHAESLQQVVKSQREVTEVLQEATCKIAAQQTETARLTTDAARQICEMAELTRTQISDAIGASGVSLTALYDHQRQHLPDFMKQLRTKAETDRISQPVSLSQSKEGALDSKHQKYSPSYDSYSESSRYKNHDRRSSSGSSRQESPLVPSCKEDEKKFHSEKMESSIDEHLQTAADDSLRSDSIPSLPDEKDSTSIATEYSLKFDESMTEDEIEEKSFRSLLPSESHRRFNMEKKRGHHDDSDEDASPDKPALSSAKELSMPFSGGQDSFSKFTMEMVRQYMKEEEMRAAHQHLRDKGEDDKMPPLRKKQRGLLLRLQQEKAEIKRLQEANKAARKERQLILKQQEEIERIRQTTIKLQEKLKSAGENKLGSHSDDDTKDKAASPGPTGLETRSPSPISISSSETSSIMQKLKNMRSRMDEKFLTKREQKLMQRRQHAEELLEWKRRLDAEEAEIRQMEKQALAAWDKELIKPKTPKKELENQRTEQKGLTSEEESLIPSYSHRNSENCIPEELGSPSDLCLPSESMVQAQPGSPDLSILTEEMSPPKSCLSVSKQESSKGSHRTEGHCHLSVKSHQPCYSWSDESLSVTQSETTSDQSDIEGRIRALKDELRKRRSVVEQLKKEQRKRQKERLKAQEASLIRQLETYDEFIKKTEGELSQDLDTSPTSKLQIKCLSSVSEKPKIKPHPLHRSEAAKNWKSAVESERSRGSLASIAEHIDSSLSCSERTISERSLSAYAKRVVESDNRIEEGLQASSPVLSSRKTQEEPGDSLKSAPSLPPLKELTAPSRIYDLSEAKAEDSSQKSEIQELEYPEQERSETGDACSKQSGRSEVLLRLDLTSEILSNKELSSDSTNLQKDLVKSTVEAFHEKEEVLNHSEQSVDPSQNLQSASDVHEQKCREQEDSALSGLLLAPKDSSYSEDFEVSSFKKGISAEEVNNDDSEVSPPSLRENSQSYRDQSQPARSPRNRASGSGSEDEISECLSEKSLSIHSSVHSERLLELKSPTELMKSKERSDVGHEQGVTDSLSLAAVSAADELLDFHIGDRVLIGNVQPGTLRFKGETNFAKGFWAGVELDKPEGNNNGTYDGIVYFVCKDKHGIFAPPQKISHIIENFNDYIDINEDEESYSDEHYQYYNQEQKAIKCLKDKEDDIAEYFCEKSLPSMHNIEASVDTDRSLNIEPDNKLDISGILDAHVHQQSSVDPLVSCKENKALVSDATENVPDAAGATPDSTFSEESKLQPLTEKEENSYSQVSEKLSTPLLDLLIREKNQLEAQLKSSVSEEKKSERQLETASSLTDNLLRDVVRDTVSQIQQIRKARNEKIQLSNEEFLHQKEVLPQDPPQNIEEQPPSVPSCFLRPELEEEKEELSSPDMCPRPESPVFGASGQEELAKRLAELEISREFLSTLDDQDWFDEDFGLSSSHKIQKNKAEETIVPLMAEPKRASQKACETLLAVPHTAEEVESLVHNAAEELWEWKELGQDLHSLRVPTKLLGCASKGLDIESTSKRVYKQAVFDLTKEIFEEIFAEDPNLNQPVWMKPCRVNSSYFRRVKNPNNLNEIKHFITAEVLKLFSLKKEPNHKTDWQKMMKFGRKKRDRVDHI</sequence>
<dbReference type="GO" id="GO:0034453">
    <property type="term" value="P:microtubule anchoring"/>
    <property type="evidence" value="ECO:0007669"/>
    <property type="project" value="InterPro"/>
</dbReference>
<evidence type="ECO:0000256" key="1">
    <source>
        <dbReference type="SAM" id="Coils"/>
    </source>
</evidence>
<dbReference type="InterPro" id="IPR028750">
    <property type="entry name" value="CEP350/CC187"/>
</dbReference>
<feature type="region of interest" description="Disordered" evidence="2">
    <location>
        <begin position="1798"/>
        <end position="1819"/>
    </location>
</feature>
<feature type="compositionally biased region" description="Low complexity" evidence="2">
    <location>
        <begin position="552"/>
        <end position="562"/>
    </location>
</feature>
<feature type="compositionally biased region" description="Polar residues" evidence="2">
    <location>
        <begin position="1314"/>
        <end position="1329"/>
    </location>
</feature>
<feature type="region of interest" description="Disordered" evidence="2">
    <location>
        <begin position="723"/>
        <end position="742"/>
    </location>
</feature>
<feature type="region of interest" description="Disordered" evidence="2">
    <location>
        <begin position="798"/>
        <end position="851"/>
    </location>
</feature>
<feature type="region of interest" description="Disordered" evidence="2">
    <location>
        <begin position="1308"/>
        <end position="1342"/>
    </location>
</feature>
<dbReference type="EMBL" id="JBBHLL010000041">
    <property type="protein sequence ID" value="KAK7825274.1"/>
    <property type="molecule type" value="Genomic_DNA"/>
</dbReference>
<feature type="non-terminal residue" evidence="4">
    <location>
        <position position="2038"/>
    </location>
</feature>
<dbReference type="Proteomes" id="UP001488838">
    <property type="component" value="Unassembled WGS sequence"/>
</dbReference>
<feature type="compositionally biased region" description="Basic and acidic residues" evidence="2">
    <location>
        <begin position="1229"/>
        <end position="1244"/>
    </location>
</feature>
<reference evidence="4 5" key="1">
    <citation type="journal article" date="2023" name="bioRxiv">
        <title>Conserved and derived expression patterns and positive selection on dental genes reveal complex evolutionary context of ever-growing rodent molars.</title>
        <authorList>
            <person name="Calamari Z.T."/>
            <person name="Song A."/>
            <person name="Cohen E."/>
            <person name="Akter M."/>
            <person name="Roy R.D."/>
            <person name="Hallikas O."/>
            <person name="Christensen M.M."/>
            <person name="Li P."/>
            <person name="Marangoni P."/>
            <person name="Jernvall J."/>
            <person name="Klein O.D."/>
        </authorList>
    </citation>
    <scope>NUCLEOTIDE SEQUENCE [LARGE SCALE GENOMIC DNA]</scope>
    <source>
        <strain evidence="4">V071</strain>
    </source>
</reference>
<feature type="compositionally biased region" description="Basic and acidic residues" evidence="2">
    <location>
        <begin position="1672"/>
        <end position="1685"/>
    </location>
</feature>
<feature type="region of interest" description="Disordered" evidence="2">
    <location>
        <begin position="643"/>
        <end position="707"/>
    </location>
</feature>
<dbReference type="PANTHER" id="PTHR13958:SF4">
    <property type="entry name" value="CENTROSOME-ASSOCIATED PROTEIN 350"/>
    <property type="match status" value="1"/>
</dbReference>
<feature type="region of interest" description="Disordered" evidence="2">
    <location>
        <begin position="525"/>
        <end position="631"/>
    </location>
</feature>
<feature type="region of interest" description="Disordered" evidence="2">
    <location>
        <begin position="1371"/>
        <end position="1419"/>
    </location>
</feature>
<feature type="coiled-coil region" evidence="1">
    <location>
        <begin position="1699"/>
        <end position="1726"/>
    </location>
</feature>
<feature type="compositionally biased region" description="Basic and acidic residues" evidence="2">
    <location>
        <begin position="1127"/>
        <end position="1139"/>
    </location>
</feature>
<dbReference type="PROSITE" id="PS50245">
    <property type="entry name" value="CAP_GLY_2"/>
    <property type="match status" value="1"/>
</dbReference>
<evidence type="ECO:0000259" key="3">
    <source>
        <dbReference type="PROSITE" id="PS50245"/>
    </source>
</evidence>
<feature type="coiled-coil region" evidence="1">
    <location>
        <begin position="1041"/>
        <end position="1080"/>
    </location>
</feature>
<gene>
    <name evidence="4" type="ORF">U0070_009763</name>
</gene>
<evidence type="ECO:0000313" key="5">
    <source>
        <dbReference type="Proteomes" id="UP001488838"/>
    </source>
</evidence>
<feature type="compositionally biased region" description="Low complexity" evidence="2">
    <location>
        <begin position="827"/>
        <end position="843"/>
    </location>
</feature>
<feature type="region of interest" description="Disordered" evidence="2">
    <location>
        <begin position="86"/>
        <end position="105"/>
    </location>
</feature>
<feature type="compositionally biased region" description="Polar residues" evidence="2">
    <location>
        <begin position="1387"/>
        <end position="1411"/>
    </location>
</feature>
<feature type="compositionally biased region" description="Polar residues" evidence="2">
    <location>
        <begin position="1190"/>
        <end position="1199"/>
    </location>
</feature>
<feature type="compositionally biased region" description="Basic and acidic residues" evidence="2">
    <location>
        <begin position="723"/>
        <end position="740"/>
    </location>
</feature>
<dbReference type="Pfam" id="PF01302">
    <property type="entry name" value="CAP_GLY"/>
    <property type="match status" value="1"/>
</dbReference>
<dbReference type="Gene3D" id="2.30.30.190">
    <property type="entry name" value="CAP Gly-rich-like domain"/>
    <property type="match status" value="1"/>
</dbReference>
<proteinExistence type="predicted"/>
<name>A0AAW0JEK4_MYOGA</name>
<feature type="compositionally biased region" description="Basic and acidic residues" evidence="2">
    <location>
        <begin position="798"/>
        <end position="818"/>
    </location>
</feature>
<comment type="caution">
    <text evidence="4">The sequence shown here is derived from an EMBL/GenBank/DDBJ whole genome shotgun (WGS) entry which is preliminary data.</text>
</comment>